<dbReference type="Proteomes" id="UP000247416">
    <property type="component" value="Unassembled WGS sequence"/>
</dbReference>
<dbReference type="SMART" id="SM00382">
    <property type="entry name" value="AAA"/>
    <property type="match status" value="1"/>
</dbReference>
<dbReference type="CDD" id="cd18139">
    <property type="entry name" value="HLD_clamp_RarA"/>
    <property type="match status" value="1"/>
</dbReference>
<dbReference type="CDD" id="cd00009">
    <property type="entry name" value="AAA"/>
    <property type="match status" value="1"/>
</dbReference>
<evidence type="ECO:0000313" key="5">
    <source>
        <dbReference type="EMBL" id="PYF08828.1"/>
    </source>
</evidence>
<dbReference type="EMBL" id="QJTJ01000001">
    <property type="protein sequence ID" value="PYF08828.1"/>
    <property type="molecule type" value="Genomic_DNA"/>
</dbReference>
<feature type="domain" description="AAA+ ATPase" evidence="4">
    <location>
        <begin position="39"/>
        <end position="151"/>
    </location>
</feature>
<organism evidence="5 6">
    <name type="scientific">Ureibacillus chungkukjangi</name>
    <dbReference type="NCBI Taxonomy" id="1202712"/>
    <lineage>
        <taxon>Bacteria</taxon>
        <taxon>Bacillati</taxon>
        <taxon>Bacillota</taxon>
        <taxon>Bacilli</taxon>
        <taxon>Bacillales</taxon>
        <taxon>Caryophanaceae</taxon>
        <taxon>Ureibacillus</taxon>
    </lineage>
</organism>
<dbReference type="InterPro" id="IPR003959">
    <property type="entry name" value="ATPase_AAA_core"/>
</dbReference>
<protein>
    <submittedName>
        <fullName evidence="5">Putative ATPase</fullName>
    </submittedName>
</protein>
<dbReference type="Gene3D" id="1.10.8.60">
    <property type="match status" value="1"/>
</dbReference>
<comment type="caution">
    <text evidence="5">The sequence shown here is derived from an EMBL/GenBank/DDBJ whole genome shotgun (WGS) entry which is preliminary data.</text>
</comment>
<dbReference type="InterPro" id="IPR008921">
    <property type="entry name" value="DNA_pol3_clamp-load_cplx_C"/>
</dbReference>
<dbReference type="AlphaFoldDB" id="A0A318U0R0"/>
<evidence type="ECO:0000256" key="1">
    <source>
        <dbReference type="ARBA" id="ARBA00008959"/>
    </source>
</evidence>
<dbReference type="GO" id="GO:0016887">
    <property type="term" value="F:ATP hydrolysis activity"/>
    <property type="evidence" value="ECO:0007669"/>
    <property type="project" value="InterPro"/>
</dbReference>
<dbReference type="GO" id="GO:0017116">
    <property type="term" value="F:single-stranded DNA helicase activity"/>
    <property type="evidence" value="ECO:0007669"/>
    <property type="project" value="TreeGrafter"/>
</dbReference>
<accession>A0A318U0R0</accession>
<dbReference type="FunFam" id="1.10.3710.10:FF:000003">
    <property type="entry name" value="ATPase, AAA family protein"/>
    <property type="match status" value="1"/>
</dbReference>
<reference evidence="5 6" key="1">
    <citation type="submission" date="2018-06" db="EMBL/GenBank/DDBJ databases">
        <title>Genomic Encyclopedia of Archaeal and Bacterial Type Strains, Phase II (KMG-II): from individual species to whole genera.</title>
        <authorList>
            <person name="Goeker M."/>
        </authorList>
    </citation>
    <scope>NUCLEOTIDE SEQUENCE [LARGE SCALE GENOMIC DNA]</scope>
    <source>
        <strain evidence="5 6">KACC 16626</strain>
    </source>
</reference>
<evidence type="ECO:0000256" key="3">
    <source>
        <dbReference type="ARBA" id="ARBA00022840"/>
    </source>
</evidence>
<dbReference type="Gene3D" id="1.10.3710.10">
    <property type="entry name" value="DNA polymerase III clamp loader subunits, C-terminal domain"/>
    <property type="match status" value="1"/>
</dbReference>
<evidence type="ECO:0000256" key="2">
    <source>
        <dbReference type="ARBA" id="ARBA00022741"/>
    </source>
</evidence>
<dbReference type="GO" id="GO:0006261">
    <property type="term" value="P:DNA-templated DNA replication"/>
    <property type="evidence" value="ECO:0007669"/>
    <property type="project" value="TreeGrafter"/>
</dbReference>
<comment type="similarity">
    <text evidence="1">Belongs to the AAA ATPase family. RarA/MGS1/WRNIP1 subfamily.</text>
</comment>
<dbReference type="RefSeq" id="WP_107934576.1">
    <property type="nucleotide sequence ID" value="NZ_CP085009.1"/>
</dbReference>
<keyword evidence="3" id="KW-0067">ATP-binding</keyword>
<dbReference type="Pfam" id="PF00004">
    <property type="entry name" value="AAA"/>
    <property type="match status" value="1"/>
</dbReference>
<keyword evidence="6" id="KW-1185">Reference proteome</keyword>
<dbReference type="OrthoDB" id="9778364at2"/>
<dbReference type="SUPFAM" id="SSF48019">
    <property type="entry name" value="post-AAA+ oligomerization domain-like"/>
    <property type="match status" value="1"/>
</dbReference>
<dbReference type="Pfam" id="PF12002">
    <property type="entry name" value="MgsA_C"/>
    <property type="match status" value="1"/>
</dbReference>
<dbReference type="GO" id="GO:0005524">
    <property type="term" value="F:ATP binding"/>
    <property type="evidence" value="ECO:0007669"/>
    <property type="project" value="UniProtKB-KW"/>
</dbReference>
<dbReference type="InterPro" id="IPR051314">
    <property type="entry name" value="AAA_ATPase_RarA/MGS1/WRNIP1"/>
</dbReference>
<dbReference type="FunFam" id="1.20.272.10:FF:000001">
    <property type="entry name" value="Putative AAA family ATPase"/>
    <property type="match status" value="1"/>
</dbReference>
<dbReference type="GO" id="GO:0008047">
    <property type="term" value="F:enzyme activator activity"/>
    <property type="evidence" value="ECO:0007669"/>
    <property type="project" value="TreeGrafter"/>
</dbReference>
<sequence length="428" mass="46798">MHNEPLAYRMRPRNLNEVIGQQHIVGKDTALYKMIYNGHVPSMLLYGEPGIGKTSIAYAIAGSSKLPFFALNATNAGKKDVEQIVSEARIAGKVILFLDEIHRFNKLQQDTLLPHVENGSIVLIGATTENPFHDVNPAIRSRCGEILQLKRHSQEDIAQLVSAALSDADRGLGKEVIEITEEQIDRIALASNGDARKALTLLESIFYASDEVDGKAIVEDHIIEHLSQRIGVYGDKGGSHYYNLLSALQKSVRGSDTNAAVYYLAHLLENGDLIAVCRRLLVMAYEDIGLANPAVGAHVYAATEAAKTLGLPEARIPLANAVIEMCLSPKSNSAYSALDAATAAIHEGKTGDIPSHLRDSHYAGAKVLGHVGYQYPHDYPIGTFGGWVNQEYLPESLTNIEFYKPVLAGEEKRTAAIYEKLKTFKNKK</sequence>
<dbReference type="InterPro" id="IPR021886">
    <property type="entry name" value="MgsA_C"/>
</dbReference>
<proteinExistence type="inferred from homology"/>
<dbReference type="Gene3D" id="1.20.272.10">
    <property type="match status" value="1"/>
</dbReference>
<dbReference type="InterPro" id="IPR003593">
    <property type="entry name" value="AAA+_ATPase"/>
</dbReference>
<dbReference type="GO" id="GO:0003677">
    <property type="term" value="F:DNA binding"/>
    <property type="evidence" value="ECO:0007669"/>
    <property type="project" value="InterPro"/>
</dbReference>
<dbReference type="Pfam" id="PF16193">
    <property type="entry name" value="AAA_assoc_2"/>
    <property type="match status" value="1"/>
</dbReference>
<gene>
    <name evidence="5" type="ORF">BJ095_10147</name>
</gene>
<dbReference type="PANTHER" id="PTHR13779:SF7">
    <property type="entry name" value="ATPASE WRNIP1"/>
    <property type="match status" value="1"/>
</dbReference>
<dbReference type="PANTHER" id="PTHR13779">
    <property type="entry name" value="WERNER HELICASE-INTERACTING PROTEIN 1 FAMILY MEMBER"/>
    <property type="match status" value="1"/>
</dbReference>
<dbReference type="InterPro" id="IPR032423">
    <property type="entry name" value="AAA_assoc_2"/>
</dbReference>
<keyword evidence="2" id="KW-0547">Nucleotide-binding</keyword>
<dbReference type="GO" id="GO:0000731">
    <property type="term" value="P:DNA synthesis involved in DNA repair"/>
    <property type="evidence" value="ECO:0007669"/>
    <property type="project" value="TreeGrafter"/>
</dbReference>
<name>A0A318U0R0_9BACL</name>
<evidence type="ECO:0000313" key="6">
    <source>
        <dbReference type="Proteomes" id="UP000247416"/>
    </source>
</evidence>
<dbReference type="InterPro" id="IPR027417">
    <property type="entry name" value="P-loop_NTPase"/>
</dbReference>
<dbReference type="Gene3D" id="3.40.50.300">
    <property type="entry name" value="P-loop containing nucleotide triphosphate hydrolases"/>
    <property type="match status" value="1"/>
</dbReference>
<dbReference type="SUPFAM" id="SSF52540">
    <property type="entry name" value="P-loop containing nucleoside triphosphate hydrolases"/>
    <property type="match status" value="1"/>
</dbReference>
<evidence type="ECO:0000259" key="4">
    <source>
        <dbReference type="SMART" id="SM00382"/>
    </source>
</evidence>